<feature type="transmembrane region" description="Helical" evidence="1">
    <location>
        <begin position="6"/>
        <end position="27"/>
    </location>
</feature>
<evidence type="ECO:0000313" key="2">
    <source>
        <dbReference type="EMBL" id="MCK2220572.1"/>
    </source>
</evidence>
<protein>
    <recommendedName>
        <fullName evidence="4">Nudix hydrolase domain-containing protein</fullName>
    </recommendedName>
</protein>
<keyword evidence="1" id="KW-0472">Membrane</keyword>
<dbReference type="Proteomes" id="UP001317259">
    <property type="component" value="Unassembled WGS sequence"/>
</dbReference>
<dbReference type="RefSeq" id="WP_242377189.1">
    <property type="nucleotide sequence ID" value="NZ_JAKRKC020000002.1"/>
</dbReference>
<evidence type="ECO:0000313" key="3">
    <source>
        <dbReference type="Proteomes" id="UP001317259"/>
    </source>
</evidence>
<sequence>MKDVLLLVAGALVGGFVGLLLNVWFEAKWIAWSQRRRRLRFSRHIRRTVPEDYGPVSVGGVVTRVHIVEGDGQAVIEPDNVIIKLENGKDPLPLPVELRRERIARQLRSSSPSPTNVRAWNSATLVALQHYQVSRTPKGEHLSLRLHVTPVDYATFAATVLSLDAPAETADPYGAEATLRQLYFPNPAREASAIRTPIPFLANGVGVLLLAFTDDDHVILSKRNVHSRARPGERDVTVVEGLNSELDTYRGNHLSLYAAAVRGCQEELGVEVHTHDIKILAFGVDMDYYQWSLLGLVDLRCSVPEVIAAHSLHAKDRWEGKLDPLACDPVRVFERVKQDKIWDLGLVTIYLALCYKLGNKTVERAADRVFGVRRPVGRPWRH</sequence>
<dbReference type="EMBL" id="JAKRKC020000002">
    <property type="protein sequence ID" value="MCK2220572.1"/>
    <property type="molecule type" value="Genomic_DNA"/>
</dbReference>
<name>A0ABT0G7J9_9ACTN</name>
<evidence type="ECO:0000256" key="1">
    <source>
        <dbReference type="SAM" id="Phobius"/>
    </source>
</evidence>
<keyword evidence="3" id="KW-1185">Reference proteome</keyword>
<evidence type="ECO:0008006" key="4">
    <source>
        <dbReference type="Google" id="ProtNLM"/>
    </source>
</evidence>
<comment type="caution">
    <text evidence="2">The sequence shown here is derived from an EMBL/GenBank/DDBJ whole genome shotgun (WGS) entry which is preliminary data.</text>
</comment>
<keyword evidence="1" id="KW-1133">Transmembrane helix</keyword>
<keyword evidence="1" id="KW-0812">Transmembrane</keyword>
<reference evidence="2 3" key="1">
    <citation type="submission" date="2022-04" db="EMBL/GenBank/DDBJ databases">
        <title>Genome draft of Actinomadura sp. ATCC 31491.</title>
        <authorList>
            <person name="Shi X."/>
            <person name="Du Y."/>
        </authorList>
    </citation>
    <scope>NUCLEOTIDE SEQUENCE [LARGE SCALE GENOMIC DNA]</scope>
    <source>
        <strain evidence="2 3">ATCC 31491</strain>
    </source>
</reference>
<accession>A0ABT0G7J9</accession>
<proteinExistence type="predicted"/>
<organism evidence="2 3">
    <name type="scientific">Actinomadura luzonensis</name>
    <dbReference type="NCBI Taxonomy" id="2805427"/>
    <lineage>
        <taxon>Bacteria</taxon>
        <taxon>Bacillati</taxon>
        <taxon>Actinomycetota</taxon>
        <taxon>Actinomycetes</taxon>
        <taxon>Streptosporangiales</taxon>
        <taxon>Thermomonosporaceae</taxon>
        <taxon>Actinomadura</taxon>
    </lineage>
</organism>
<gene>
    <name evidence="2" type="ORF">MF672_043235</name>
</gene>